<dbReference type="SUPFAM" id="SSF48403">
    <property type="entry name" value="Ankyrin repeat"/>
    <property type="match status" value="1"/>
</dbReference>
<feature type="region of interest" description="Disordered" evidence="2">
    <location>
        <begin position="230"/>
        <end position="251"/>
    </location>
</feature>
<dbReference type="AlphaFoldDB" id="A0A7T8GL53"/>
<protein>
    <submittedName>
        <fullName evidence="3">Uncharacterized protein</fullName>
    </submittedName>
</protein>
<dbReference type="SMART" id="SM00248">
    <property type="entry name" value="ANK"/>
    <property type="match status" value="4"/>
</dbReference>
<dbReference type="PROSITE" id="PS50297">
    <property type="entry name" value="ANK_REP_REGION"/>
    <property type="match status" value="3"/>
</dbReference>
<dbReference type="OrthoDB" id="434783at2759"/>
<feature type="repeat" description="ANK" evidence="1">
    <location>
        <begin position="115"/>
        <end position="147"/>
    </location>
</feature>
<dbReference type="Pfam" id="PF12796">
    <property type="entry name" value="Ank_2"/>
    <property type="match status" value="1"/>
</dbReference>
<evidence type="ECO:0000256" key="1">
    <source>
        <dbReference type="PROSITE-ProRule" id="PRU00023"/>
    </source>
</evidence>
<sequence length="795" mass="90422">MSDSLECSKVVMEDSMFDSGFSSGSLHPGMCSSTESSGRPAVQMPCSSSAGLSRELGALSLSDKLDPEAWREYYEPDEDGDVQLHLAIASGFVEVVYALIRMVPDPEFLNIQNNHHYAPLHIAVLQNQPALVRRLVISGARLDVRDREGNTPLHLAARRGLLECGEALLKSISVSELTLRSLPAVPVDIIDLRNAAGETVVHLATMGGHEDFLRFLSWNNADINALEGRSVENENQGEQRGRKRQRNPDSWKEISKKGSEYQAKAMPMAKTLMSQRERLRKKTRQNIFDQFWSMVDVSRQKDFIINHTVTTIKKRQTTQTESKRKNSIEYRLTTQGDQIRTCKDFFLKTLDITEKFARSALDGQSSINLGISPPSTHGKHAPANKISEKRKNLIRNHINSFPTIESHYCRKDTTRQYLGENLNTSKMYDLYVSKCNNEWEVSAEKISLYRHIFNTEFNLGFHQPTKDACKYCEWFKGLNDHEKEVNLEEYNAHQNRKTQARDQKEEDKRQAQQESTFMAVTFDLEQVLTTPWSNVSSLFYSRKLSTYNLTVYELGSKAANCYMWHEGEGGRGSCEISTCVFRYLSSLSSNIDHVVLYSDTCGGQNRNAGFSAMCLHAVKDLPISIIDHKFMESGHSQMECDSVHAAIETARKNVPVYSPQGYYTLVRMARKTKPYEVIELGHADFLDFKSLSQQTMRNKTKDSEGGSVRWQKIKWMRYTKENPRCIQFKYEMSEEFHVLEVGKQKTRGSHAIEPKKLNNSPPGISALKKNLLTLCTNGSIPSSYLDFYQSLKASE</sequence>
<accession>A0A7T8GL53</accession>
<dbReference type="EMBL" id="CP045910">
    <property type="protein sequence ID" value="QQP31669.1"/>
    <property type="molecule type" value="Genomic_DNA"/>
</dbReference>
<dbReference type="Gene3D" id="1.25.40.20">
    <property type="entry name" value="Ankyrin repeat-containing domain"/>
    <property type="match status" value="1"/>
</dbReference>
<dbReference type="InterPro" id="IPR036770">
    <property type="entry name" value="Ankyrin_rpt-contain_sf"/>
</dbReference>
<evidence type="ECO:0000313" key="3">
    <source>
        <dbReference type="EMBL" id="QQP31669.1"/>
    </source>
</evidence>
<dbReference type="PANTHER" id="PTHR10773:SF19">
    <property type="match status" value="1"/>
</dbReference>
<dbReference type="PANTHER" id="PTHR10773">
    <property type="entry name" value="DNA-DIRECTED RNA POLYMERASES I, II, AND III SUBUNIT RPABC2"/>
    <property type="match status" value="1"/>
</dbReference>
<evidence type="ECO:0000313" key="4">
    <source>
        <dbReference type="Proteomes" id="UP000595437"/>
    </source>
</evidence>
<reference evidence="4" key="1">
    <citation type="submission" date="2021-01" db="EMBL/GenBank/DDBJ databases">
        <title>Caligus Genome Assembly.</title>
        <authorList>
            <person name="Gallardo-Escarate C."/>
        </authorList>
    </citation>
    <scope>NUCLEOTIDE SEQUENCE [LARGE SCALE GENOMIC DNA]</scope>
</reference>
<gene>
    <name evidence="3" type="ORF">FKW44_025346</name>
</gene>
<keyword evidence="4" id="KW-1185">Reference proteome</keyword>
<dbReference type="Proteomes" id="UP000595437">
    <property type="component" value="Chromosome 21"/>
</dbReference>
<proteinExistence type="predicted"/>
<evidence type="ECO:0000256" key="2">
    <source>
        <dbReference type="SAM" id="MobiDB-lite"/>
    </source>
</evidence>
<feature type="repeat" description="ANK" evidence="1">
    <location>
        <begin position="148"/>
        <end position="170"/>
    </location>
</feature>
<keyword evidence="1" id="KW-0040">ANK repeat</keyword>
<dbReference type="PROSITE" id="PS50088">
    <property type="entry name" value="ANK_REPEAT"/>
    <property type="match status" value="3"/>
</dbReference>
<dbReference type="InterPro" id="IPR002110">
    <property type="entry name" value="Ankyrin_rpt"/>
</dbReference>
<name>A0A7T8GL53_CALRO</name>
<organism evidence="3 4">
    <name type="scientific">Caligus rogercresseyi</name>
    <name type="common">Sea louse</name>
    <dbReference type="NCBI Taxonomy" id="217165"/>
    <lineage>
        <taxon>Eukaryota</taxon>
        <taxon>Metazoa</taxon>
        <taxon>Ecdysozoa</taxon>
        <taxon>Arthropoda</taxon>
        <taxon>Crustacea</taxon>
        <taxon>Multicrustacea</taxon>
        <taxon>Hexanauplia</taxon>
        <taxon>Copepoda</taxon>
        <taxon>Siphonostomatoida</taxon>
        <taxon>Caligidae</taxon>
        <taxon>Caligus</taxon>
    </lineage>
</organism>
<feature type="repeat" description="ANK" evidence="1">
    <location>
        <begin position="196"/>
        <end position="228"/>
    </location>
</feature>